<keyword evidence="3" id="KW-1185">Reference proteome</keyword>
<evidence type="ECO:0000313" key="2">
    <source>
        <dbReference type="EMBL" id="GAA4039048.1"/>
    </source>
</evidence>
<protein>
    <submittedName>
        <fullName evidence="2">Uncharacterized protein</fullName>
    </submittedName>
</protein>
<reference evidence="3" key="1">
    <citation type="journal article" date="2019" name="Int. J. Syst. Evol. Microbiol.">
        <title>The Global Catalogue of Microorganisms (GCM) 10K type strain sequencing project: providing services to taxonomists for standard genome sequencing and annotation.</title>
        <authorList>
            <consortium name="The Broad Institute Genomics Platform"/>
            <consortium name="The Broad Institute Genome Sequencing Center for Infectious Disease"/>
            <person name="Wu L."/>
            <person name="Ma J."/>
        </authorList>
    </citation>
    <scope>NUCLEOTIDE SEQUENCE [LARGE SCALE GENOMIC DNA]</scope>
    <source>
        <strain evidence="3">JCM 17564</strain>
    </source>
</reference>
<dbReference type="Proteomes" id="UP001424459">
    <property type="component" value="Unassembled WGS sequence"/>
</dbReference>
<sequence>MRVKRRRPLAPQIGRERGRSGLHRPAKRHDAGPRGHLAQQFARLLEQHEIDCMAERNELACKVEADALRAAGTEIGKKDREAHALARLGHGRAV</sequence>
<evidence type="ECO:0000256" key="1">
    <source>
        <dbReference type="SAM" id="MobiDB-lite"/>
    </source>
</evidence>
<organism evidence="2 3">
    <name type="scientific">Sphingomonas rosea</name>
    <dbReference type="NCBI Taxonomy" id="335605"/>
    <lineage>
        <taxon>Bacteria</taxon>
        <taxon>Pseudomonadati</taxon>
        <taxon>Pseudomonadota</taxon>
        <taxon>Alphaproteobacteria</taxon>
        <taxon>Sphingomonadales</taxon>
        <taxon>Sphingomonadaceae</taxon>
        <taxon>Sphingomonas</taxon>
    </lineage>
</organism>
<proteinExistence type="predicted"/>
<feature type="region of interest" description="Disordered" evidence="1">
    <location>
        <begin position="1"/>
        <end position="34"/>
    </location>
</feature>
<dbReference type="EMBL" id="BAABBR010000001">
    <property type="protein sequence ID" value="GAA4039048.1"/>
    <property type="molecule type" value="Genomic_DNA"/>
</dbReference>
<name>A0ABP7UAI1_9SPHN</name>
<comment type="caution">
    <text evidence="2">The sequence shown here is derived from an EMBL/GenBank/DDBJ whole genome shotgun (WGS) entry which is preliminary data.</text>
</comment>
<accession>A0ABP7UAI1</accession>
<evidence type="ECO:0000313" key="3">
    <source>
        <dbReference type="Proteomes" id="UP001424459"/>
    </source>
</evidence>
<gene>
    <name evidence="2" type="ORF">GCM10022281_19900</name>
</gene>